<evidence type="ECO:0000259" key="3">
    <source>
        <dbReference type="PROSITE" id="PS50110"/>
    </source>
</evidence>
<evidence type="ECO:0000313" key="5">
    <source>
        <dbReference type="Proteomes" id="UP000740557"/>
    </source>
</evidence>
<evidence type="ECO:0000256" key="2">
    <source>
        <dbReference type="PROSITE-ProRule" id="PRU00169"/>
    </source>
</evidence>
<protein>
    <submittedName>
        <fullName evidence="4">Response regulator</fullName>
    </submittedName>
</protein>
<evidence type="ECO:0000256" key="1">
    <source>
        <dbReference type="ARBA" id="ARBA00022553"/>
    </source>
</evidence>
<evidence type="ECO:0000313" key="4">
    <source>
        <dbReference type="EMBL" id="MCA9307991.1"/>
    </source>
</evidence>
<reference evidence="4" key="1">
    <citation type="submission" date="2020-04" db="EMBL/GenBank/DDBJ databases">
        <authorList>
            <person name="Zhang T."/>
        </authorList>
    </citation>
    <scope>NUCLEOTIDE SEQUENCE</scope>
    <source>
        <strain evidence="4">HKST-UBA79</strain>
    </source>
</reference>
<dbReference type="EMBL" id="JAGQNX010000015">
    <property type="protein sequence ID" value="MCA9307991.1"/>
    <property type="molecule type" value="Genomic_DNA"/>
</dbReference>
<comment type="caution">
    <text evidence="4">The sequence shown here is derived from an EMBL/GenBank/DDBJ whole genome shotgun (WGS) entry which is preliminary data.</text>
</comment>
<dbReference type="PANTHER" id="PTHR44591:SF3">
    <property type="entry name" value="RESPONSE REGULATORY DOMAIN-CONTAINING PROTEIN"/>
    <property type="match status" value="1"/>
</dbReference>
<dbReference type="AlphaFoldDB" id="A0A955ECC9"/>
<dbReference type="CDD" id="cd17574">
    <property type="entry name" value="REC_OmpR"/>
    <property type="match status" value="1"/>
</dbReference>
<reference evidence="4" key="2">
    <citation type="journal article" date="2021" name="Microbiome">
        <title>Successional dynamics and alternative stable states in a saline activated sludge microbial community over 9 years.</title>
        <authorList>
            <person name="Wang Y."/>
            <person name="Ye J."/>
            <person name="Ju F."/>
            <person name="Liu L."/>
            <person name="Boyd J.A."/>
            <person name="Deng Y."/>
            <person name="Parks D.H."/>
            <person name="Jiang X."/>
            <person name="Yin X."/>
            <person name="Woodcroft B.J."/>
            <person name="Tyson G.W."/>
            <person name="Hugenholtz P."/>
            <person name="Polz M.F."/>
            <person name="Zhang T."/>
        </authorList>
    </citation>
    <scope>NUCLEOTIDE SEQUENCE</scope>
    <source>
        <strain evidence="4">HKST-UBA79</strain>
    </source>
</reference>
<sequence length="124" mass="13699">MSHKVLVIDDEVSLLSALEKHLTTVGFTVITASDARVGLELFAKESPNLIILDLLMPEMSGIDFLREFKGNQKNPTPVIVLSNLSEYNEIKTALDLGAVVFLVKSDNSLQEIESKIRELLVAVF</sequence>
<dbReference type="PROSITE" id="PS50110">
    <property type="entry name" value="RESPONSE_REGULATORY"/>
    <property type="match status" value="1"/>
</dbReference>
<dbReference type="PANTHER" id="PTHR44591">
    <property type="entry name" value="STRESS RESPONSE REGULATOR PROTEIN 1"/>
    <property type="match status" value="1"/>
</dbReference>
<keyword evidence="1 2" id="KW-0597">Phosphoprotein</keyword>
<feature type="modified residue" description="4-aspartylphosphate" evidence="2">
    <location>
        <position position="53"/>
    </location>
</feature>
<dbReference type="Pfam" id="PF00072">
    <property type="entry name" value="Response_reg"/>
    <property type="match status" value="1"/>
</dbReference>
<dbReference type="InterPro" id="IPR001789">
    <property type="entry name" value="Sig_transdc_resp-reg_receiver"/>
</dbReference>
<dbReference type="SUPFAM" id="SSF52172">
    <property type="entry name" value="CheY-like"/>
    <property type="match status" value="1"/>
</dbReference>
<dbReference type="Gene3D" id="3.40.50.2300">
    <property type="match status" value="1"/>
</dbReference>
<dbReference type="InterPro" id="IPR011006">
    <property type="entry name" value="CheY-like_superfamily"/>
</dbReference>
<organism evidence="4 5">
    <name type="scientific">candidate division WWE3 bacterium</name>
    <dbReference type="NCBI Taxonomy" id="2053526"/>
    <lineage>
        <taxon>Bacteria</taxon>
        <taxon>Katanobacteria</taxon>
    </lineage>
</organism>
<name>A0A955ECC9_UNCKA</name>
<feature type="domain" description="Response regulatory" evidence="3">
    <location>
        <begin position="4"/>
        <end position="119"/>
    </location>
</feature>
<dbReference type="SMART" id="SM00448">
    <property type="entry name" value="REC"/>
    <property type="match status" value="1"/>
</dbReference>
<gene>
    <name evidence="4" type="ORF">KC980_00600</name>
</gene>
<dbReference type="Proteomes" id="UP000740557">
    <property type="component" value="Unassembled WGS sequence"/>
</dbReference>
<accession>A0A955ECC9</accession>
<dbReference type="GO" id="GO:0000160">
    <property type="term" value="P:phosphorelay signal transduction system"/>
    <property type="evidence" value="ECO:0007669"/>
    <property type="project" value="InterPro"/>
</dbReference>
<proteinExistence type="predicted"/>
<dbReference type="InterPro" id="IPR050595">
    <property type="entry name" value="Bact_response_regulator"/>
</dbReference>